<name>A0AAN0JYG4_AMPQE</name>
<proteinExistence type="predicted"/>
<protein>
    <recommendedName>
        <fullName evidence="3">Death domain-containing protein</fullName>
    </recommendedName>
</protein>
<dbReference type="Proteomes" id="UP000007879">
    <property type="component" value="Unassembled WGS sequence"/>
</dbReference>
<keyword evidence="2" id="KW-1185">Reference proteome</keyword>
<dbReference type="GeneID" id="109590492"/>
<sequence>MTQDIVTGIKEGGSIEEDTMSAVAQHCLDNNPDISWRKVIDALLDASETTIARNVLDKHSGTSSSKNVCRTVKQVLRSHYSKLMETTETCLLKVASELYSKNLINKEVRHSPTFDKIEIDFSAMVSLYKGDAQKMMEVCSLFIDCLSTAGGPAQEEAMALARDWENEVFKDHEVSFSFAKAVTEFIPKEVQLSFNDDKLAIELGTMHKRYAKLMTDITTYYASSGKYDPIVIARWVENYYSDENDLDLAQVGVTVDKIFKQMRPHHSFIDIELIRDLVEEYPIDDSALQARFNKYREDINEFIDAAKINCIMTSIRSAIIGESTKVDPKIILKLSEEWSKRTVSHLRELLKFLFDDEEKYITIKKFLKGSISIQFLVFSRPVKPLIMKSQTKIPFLHLIGIFQISQIIITSDKTWNKIKLPEH</sequence>
<dbReference type="EnsemblMetazoa" id="XM_020006399.1">
    <property type="protein sequence ID" value="XP_019861958.1"/>
    <property type="gene ID" value="LOC109590492"/>
</dbReference>
<reference evidence="1" key="2">
    <citation type="submission" date="2024-06" db="UniProtKB">
        <authorList>
            <consortium name="EnsemblMetazoa"/>
        </authorList>
    </citation>
    <scope>IDENTIFICATION</scope>
</reference>
<reference evidence="2" key="1">
    <citation type="journal article" date="2010" name="Nature">
        <title>The Amphimedon queenslandica genome and the evolution of animal complexity.</title>
        <authorList>
            <person name="Srivastava M."/>
            <person name="Simakov O."/>
            <person name="Chapman J."/>
            <person name="Fahey B."/>
            <person name="Gauthier M.E."/>
            <person name="Mitros T."/>
            <person name="Richards G.S."/>
            <person name="Conaco C."/>
            <person name="Dacre M."/>
            <person name="Hellsten U."/>
            <person name="Larroux C."/>
            <person name="Putnam N.H."/>
            <person name="Stanke M."/>
            <person name="Adamska M."/>
            <person name="Darling A."/>
            <person name="Degnan S.M."/>
            <person name="Oakley T.H."/>
            <person name="Plachetzki D.C."/>
            <person name="Zhai Y."/>
            <person name="Adamski M."/>
            <person name="Calcino A."/>
            <person name="Cummins S.F."/>
            <person name="Goodstein D.M."/>
            <person name="Harris C."/>
            <person name="Jackson D.J."/>
            <person name="Leys S.P."/>
            <person name="Shu S."/>
            <person name="Woodcroft B.J."/>
            <person name="Vervoort M."/>
            <person name="Kosik K.S."/>
            <person name="Manning G."/>
            <person name="Degnan B.M."/>
            <person name="Rokhsar D.S."/>
        </authorList>
    </citation>
    <scope>NUCLEOTIDE SEQUENCE [LARGE SCALE GENOMIC DNA]</scope>
</reference>
<dbReference type="KEGG" id="aqu:109590492"/>
<organism evidence="1 2">
    <name type="scientific">Amphimedon queenslandica</name>
    <name type="common">Sponge</name>
    <dbReference type="NCBI Taxonomy" id="400682"/>
    <lineage>
        <taxon>Eukaryota</taxon>
        <taxon>Metazoa</taxon>
        <taxon>Porifera</taxon>
        <taxon>Demospongiae</taxon>
        <taxon>Heteroscleromorpha</taxon>
        <taxon>Haplosclerida</taxon>
        <taxon>Niphatidae</taxon>
        <taxon>Amphimedon</taxon>
    </lineage>
</organism>
<evidence type="ECO:0000313" key="2">
    <source>
        <dbReference type="Proteomes" id="UP000007879"/>
    </source>
</evidence>
<dbReference type="AlphaFoldDB" id="A0AAN0JYG4"/>
<evidence type="ECO:0000313" key="1">
    <source>
        <dbReference type="EnsemblMetazoa" id="XP_019861958.1"/>
    </source>
</evidence>
<dbReference type="RefSeq" id="XP_019861958.1">
    <property type="nucleotide sequence ID" value="XM_020006399.1"/>
</dbReference>
<evidence type="ECO:0008006" key="3">
    <source>
        <dbReference type="Google" id="ProtNLM"/>
    </source>
</evidence>
<accession>A0AAN0JYG4</accession>